<evidence type="ECO:0000313" key="2">
    <source>
        <dbReference type="Proteomes" id="UP000241895"/>
    </source>
</evidence>
<evidence type="ECO:0000313" key="1">
    <source>
        <dbReference type="EMBL" id="PTL94931.1"/>
    </source>
</evidence>
<accession>A0ABX5IYM3</accession>
<proteinExistence type="predicted"/>
<comment type="caution">
    <text evidence="1">The sequence shown here is derived from an EMBL/GenBank/DDBJ whole genome shotgun (WGS) entry which is preliminary data.</text>
</comment>
<keyword evidence="2" id="KW-1185">Reference proteome</keyword>
<evidence type="ECO:0008006" key="3">
    <source>
        <dbReference type="Google" id="ProtNLM"/>
    </source>
</evidence>
<protein>
    <recommendedName>
        <fullName evidence="3">BrnA antitoxin family protein</fullName>
    </recommendedName>
</protein>
<name>A0ABX5IYM3_9GAMM</name>
<sequence>MSVNKGDSTPTWVDPDDAPELTEEWLEGAHLYRGDQLLKRGRGRPPLERPKIAVKVRYDQDVIDTFRASGKGWQTRMNLALRRFLAEHDVSELDQR</sequence>
<dbReference type="Pfam" id="PF14384">
    <property type="entry name" value="BrnA_antitoxin"/>
    <property type="match status" value="1"/>
</dbReference>
<reference evidence="1 2" key="1">
    <citation type="submission" date="2018-03" db="EMBL/GenBank/DDBJ databases">
        <authorList>
            <person name="Zhou J."/>
            <person name="Li X."/>
            <person name="Xue M."/>
            <person name="Yin J."/>
        </authorList>
    </citation>
    <scope>NUCLEOTIDE SEQUENCE [LARGE SCALE GENOMIC DNA]</scope>
    <source>
        <strain evidence="1 2">SYSU ZJ2214</strain>
    </source>
</reference>
<dbReference type="InterPro" id="IPR025528">
    <property type="entry name" value="BrnA_antitoxin"/>
</dbReference>
<gene>
    <name evidence="1" type="ORF">C6W88_11340</name>
</gene>
<organism evidence="1 2">
    <name type="scientific">Halomonas litopenaei</name>
    <dbReference type="NCBI Taxonomy" id="2109328"/>
    <lineage>
        <taxon>Bacteria</taxon>
        <taxon>Pseudomonadati</taxon>
        <taxon>Pseudomonadota</taxon>
        <taxon>Gammaproteobacteria</taxon>
        <taxon>Oceanospirillales</taxon>
        <taxon>Halomonadaceae</taxon>
        <taxon>Halomonas</taxon>
    </lineage>
</organism>
<dbReference type="RefSeq" id="WP_108132502.1">
    <property type="nucleotide sequence ID" value="NZ_PXNS01000005.1"/>
</dbReference>
<dbReference type="Proteomes" id="UP000241895">
    <property type="component" value="Unassembled WGS sequence"/>
</dbReference>
<dbReference type="EMBL" id="PXNS01000005">
    <property type="protein sequence ID" value="PTL94931.1"/>
    <property type="molecule type" value="Genomic_DNA"/>
</dbReference>